<organism evidence="1 2">
    <name type="scientific">Ktedonospora formicarum</name>
    <dbReference type="NCBI Taxonomy" id="2778364"/>
    <lineage>
        <taxon>Bacteria</taxon>
        <taxon>Bacillati</taxon>
        <taxon>Chloroflexota</taxon>
        <taxon>Ktedonobacteria</taxon>
        <taxon>Ktedonobacterales</taxon>
        <taxon>Ktedonobacteraceae</taxon>
        <taxon>Ktedonospora</taxon>
    </lineage>
</organism>
<dbReference type="Proteomes" id="UP000612362">
    <property type="component" value="Unassembled WGS sequence"/>
</dbReference>
<protein>
    <submittedName>
        <fullName evidence="1">Uncharacterized protein</fullName>
    </submittedName>
</protein>
<sequence length="145" mass="15854">MIIIEHRLKEVKTCQAIEAQVVGPAPATHLFICTGIIMADAGRVVEQRGFNDGTIPEAPLSFIIPGNDRQFLSLHADNDTPLNIISTTAFVSFTTHNARHVYKEIKHAHVYQQGAHPVLVIMLAIDIHADAMLTYHVSILAGPAN</sequence>
<evidence type="ECO:0000313" key="1">
    <source>
        <dbReference type="EMBL" id="GHO51080.1"/>
    </source>
</evidence>
<reference evidence="1" key="1">
    <citation type="submission" date="2020-10" db="EMBL/GenBank/DDBJ databases">
        <title>Taxonomic study of unclassified bacteria belonging to the class Ktedonobacteria.</title>
        <authorList>
            <person name="Yabe S."/>
            <person name="Wang C.M."/>
            <person name="Zheng Y."/>
            <person name="Sakai Y."/>
            <person name="Cavaletti L."/>
            <person name="Monciardini P."/>
            <person name="Donadio S."/>
        </authorList>
    </citation>
    <scope>NUCLEOTIDE SEQUENCE</scope>
    <source>
        <strain evidence="1">SOSP1-1</strain>
    </source>
</reference>
<proteinExistence type="predicted"/>
<dbReference type="AlphaFoldDB" id="A0A8J3MZS3"/>
<gene>
    <name evidence="1" type="ORF">KSX_92430</name>
</gene>
<dbReference type="RefSeq" id="WP_220200024.1">
    <property type="nucleotide sequence ID" value="NZ_BNJF01000010.1"/>
</dbReference>
<comment type="caution">
    <text evidence="1">The sequence shown here is derived from an EMBL/GenBank/DDBJ whole genome shotgun (WGS) entry which is preliminary data.</text>
</comment>
<dbReference type="EMBL" id="BNJF01000010">
    <property type="protein sequence ID" value="GHO51080.1"/>
    <property type="molecule type" value="Genomic_DNA"/>
</dbReference>
<accession>A0A8J3MZS3</accession>
<keyword evidence="2" id="KW-1185">Reference proteome</keyword>
<evidence type="ECO:0000313" key="2">
    <source>
        <dbReference type="Proteomes" id="UP000612362"/>
    </source>
</evidence>
<name>A0A8J3MZS3_9CHLR</name>